<dbReference type="RefSeq" id="WP_090549678.1">
    <property type="nucleotide sequence ID" value="NZ_FNSR01000002.1"/>
</dbReference>
<dbReference type="Pfam" id="PF10048">
    <property type="entry name" value="DUF2282"/>
    <property type="match status" value="1"/>
</dbReference>
<keyword evidence="3" id="KW-1185">Reference proteome</keyword>
<dbReference type="OrthoDB" id="1551288at2"/>
<dbReference type="Proteomes" id="UP000199120">
    <property type="component" value="Unassembled WGS sequence"/>
</dbReference>
<feature type="signal peptide" evidence="1">
    <location>
        <begin position="1"/>
        <end position="28"/>
    </location>
</feature>
<accession>A0A1H7TQ29</accession>
<organism evidence="2 3">
    <name type="scientific">Paraburkholderia caballeronis</name>
    <dbReference type="NCBI Taxonomy" id="416943"/>
    <lineage>
        <taxon>Bacteria</taxon>
        <taxon>Pseudomonadati</taxon>
        <taxon>Pseudomonadota</taxon>
        <taxon>Betaproteobacteria</taxon>
        <taxon>Burkholderiales</taxon>
        <taxon>Burkholderiaceae</taxon>
        <taxon>Paraburkholderia</taxon>
    </lineage>
</organism>
<dbReference type="InterPro" id="IPR018740">
    <property type="entry name" value="DUF2282_membr"/>
</dbReference>
<dbReference type="EMBL" id="FOAJ01000016">
    <property type="protein sequence ID" value="SEL86788.1"/>
    <property type="molecule type" value="Genomic_DNA"/>
</dbReference>
<keyword evidence="1" id="KW-0732">Signal</keyword>
<evidence type="ECO:0000313" key="3">
    <source>
        <dbReference type="Proteomes" id="UP000199120"/>
    </source>
</evidence>
<name>A0A1H7TQ29_9BURK</name>
<reference evidence="3" key="1">
    <citation type="submission" date="2016-10" db="EMBL/GenBank/DDBJ databases">
        <authorList>
            <person name="Varghese N."/>
            <person name="Submissions S."/>
        </authorList>
    </citation>
    <scope>NUCLEOTIDE SEQUENCE [LARGE SCALE GENOMIC DNA]</scope>
    <source>
        <strain evidence="3">LMG 26416</strain>
    </source>
</reference>
<evidence type="ECO:0000313" key="2">
    <source>
        <dbReference type="EMBL" id="SEL86788.1"/>
    </source>
</evidence>
<dbReference type="AlphaFoldDB" id="A0A1H7TQ29"/>
<feature type="chain" id="PRO_5030029305" evidence="1">
    <location>
        <begin position="29"/>
        <end position="110"/>
    </location>
</feature>
<sequence length="110" mass="11072">MADHKMTTFVAGAFAAALAAVCATPASAQEFTEAQKKIQAEHTALVKAGKVEPCFGTALKGQNDCYAGAGTTCAGTSTADYQGNAFKLVPTGTCKSISTPKGPGSLSPKV</sequence>
<gene>
    <name evidence="2" type="ORF">SAMN05192542_11626</name>
</gene>
<protein>
    <submittedName>
        <fullName evidence="2">Uncharacterized membrane protein</fullName>
    </submittedName>
</protein>
<dbReference type="STRING" id="416943.SAMN05445871_4785"/>
<evidence type="ECO:0000256" key="1">
    <source>
        <dbReference type="SAM" id="SignalP"/>
    </source>
</evidence>
<proteinExistence type="predicted"/>